<dbReference type="Pfam" id="PF08666">
    <property type="entry name" value="SAF"/>
    <property type="match status" value="1"/>
</dbReference>
<dbReference type="InterPro" id="IPR013974">
    <property type="entry name" value="SAF"/>
</dbReference>
<dbReference type="Proteomes" id="UP001500755">
    <property type="component" value="Unassembled WGS sequence"/>
</dbReference>
<proteinExistence type="predicted"/>
<dbReference type="RefSeq" id="WP_344306679.1">
    <property type="nucleotide sequence ID" value="NZ_BAAANO010000005.1"/>
</dbReference>
<evidence type="ECO:0000313" key="4">
    <source>
        <dbReference type="Proteomes" id="UP001500755"/>
    </source>
</evidence>
<name>A0ABP5ELL0_9MICO</name>
<comment type="caution">
    <text evidence="3">The sequence shown here is derived from an EMBL/GenBank/DDBJ whole genome shotgun (WGS) entry which is preliminary data.</text>
</comment>
<feature type="region of interest" description="Disordered" evidence="1">
    <location>
        <begin position="173"/>
        <end position="196"/>
    </location>
</feature>
<accession>A0ABP5ELL0</accession>
<dbReference type="CDD" id="cd11614">
    <property type="entry name" value="SAF_CpaB_FlgA_like"/>
    <property type="match status" value="1"/>
</dbReference>
<gene>
    <name evidence="3" type="ORF">GCM10009755_05040</name>
</gene>
<reference evidence="4" key="1">
    <citation type="journal article" date="2019" name="Int. J. Syst. Evol. Microbiol.">
        <title>The Global Catalogue of Microorganisms (GCM) 10K type strain sequencing project: providing services to taxonomists for standard genome sequencing and annotation.</title>
        <authorList>
            <consortium name="The Broad Institute Genomics Platform"/>
            <consortium name="The Broad Institute Genome Sequencing Center for Infectious Disease"/>
            <person name="Wu L."/>
            <person name="Ma J."/>
        </authorList>
    </citation>
    <scope>NUCLEOTIDE SEQUENCE [LARGE SCALE GENOMIC DNA]</scope>
    <source>
        <strain evidence="4">JCM 14546</strain>
    </source>
</reference>
<dbReference type="SMART" id="SM00858">
    <property type="entry name" value="SAF"/>
    <property type="match status" value="1"/>
</dbReference>
<feature type="domain" description="SAF" evidence="2">
    <location>
        <begin position="70"/>
        <end position="132"/>
    </location>
</feature>
<protein>
    <recommendedName>
        <fullName evidence="2">SAF domain-containing protein</fullName>
    </recommendedName>
</protein>
<sequence>MSLLDPLLAPFRSVLDSVFRPGASRPGPADRSASRRPAARRTLRRVLAAVAAAGATMLLVWTFAPEPEGVPTVVTTREIPAGTPLTTADVAITVFAADSVPDAAFTEVEDVLGSTTASALGARTPLTRTAFVEHTPDNVPAGMVLMPLTVTDPAFAHVVRPGHHVRIFSRSTYTDPGAAAPPESAEEEGSVPGPAGTRNALVEDVVVTSVSELGGGAIDTGAGSVLVVTVTPEDAAVLAQHAEAGLSFALLPM</sequence>
<dbReference type="Gene3D" id="3.90.1210.10">
    <property type="entry name" value="Antifreeze-like/N-acetylneuraminic acid synthase C-terminal domain"/>
    <property type="match status" value="1"/>
</dbReference>
<evidence type="ECO:0000313" key="3">
    <source>
        <dbReference type="EMBL" id="GAA2000275.1"/>
    </source>
</evidence>
<keyword evidence="4" id="KW-1185">Reference proteome</keyword>
<evidence type="ECO:0000256" key="1">
    <source>
        <dbReference type="SAM" id="MobiDB-lite"/>
    </source>
</evidence>
<organism evidence="3 4">
    <name type="scientific">Brevibacterium samyangense</name>
    <dbReference type="NCBI Taxonomy" id="366888"/>
    <lineage>
        <taxon>Bacteria</taxon>
        <taxon>Bacillati</taxon>
        <taxon>Actinomycetota</taxon>
        <taxon>Actinomycetes</taxon>
        <taxon>Micrococcales</taxon>
        <taxon>Brevibacteriaceae</taxon>
        <taxon>Brevibacterium</taxon>
    </lineage>
</organism>
<evidence type="ECO:0000259" key="2">
    <source>
        <dbReference type="SMART" id="SM00858"/>
    </source>
</evidence>
<dbReference type="EMBL" id="BAAANO010000005">
    <property type="protein sequence ID" value="GAA2000275.1"/>
    <property type="molecule type" value="Genomic_DNA"/>
</dbReference>